<dbReference type="SUPFAM" id="SSF53686">
    <property type="entry name" value="Tryptophan synthase beta subunit-like PLP-dependent enzymes"/>
    <property type="match status" value="1"/>
</dbReference>
<dbReference type="GO" id="GO:0004124">
    <property type="term" value="F:cysteine synthase activity"/>
    <property type="evidence" value="ECO:0007669"/>
    <property type="project" value="UniProtKB-UniRule"/>
</dbReference>
<dbReference type="Proteomes" id="UP000238916">
    <property type="component" value="Unassembled WGS sequence"/>
</dbReference>
<feature type="binding site" evidence="11">
    <location>
        <position position="93"/>
    </location>
    <ligand>
        <name>pyridoxal 5'-phosphate</name>
        <dbReference type="ChEBI" id="CHEBI:597326"/>
    </ligand>
</feature>
<dbReference type="PANTHER" id="PTHR10314">
    <property type="entry name" value="CYSTATHIONINE BETA-SYNTHASE"/>
    <property type="match status" value="1"/>
</dbReference>
<evidence type="ECO:0000256" key="6">
    <source>
        <dbReference type="ARBA" id="ARBA00022605"/>
    </source>
</evidence>
<comment type="pathway">
    <text evidence="2">Amino-acid biosynthesis; L-cysteine biosynthesis; L-cysteine from L-serine: step 2/2.</text>
</comment>
<accession>A0A2U3K3A3</accession>
<evidence type="ECO:0000256" key="11">
    <source>
        <dbReference type="PIRSR" id="PIRSR605856-50"/>
    </source>
</evidence>
<dbReference type="InterPro" id="IPR050214">
    <property type="entry name" value="Cys_Synth/Cystath_Beta-Synth"/>
</dbReference>
<dbReference type="InterPro" id="IPR001926">
    <property type="entry name" value="TrpB-like_PALP"/>
</dbReference>
<proteinExistence type="inferred from homology"/>
<feature type="domain" description="Tryptophan synthase beta chain-like PALP" evidence="14">
    <location>
        <begin position="26"/>
        <end position="311"/>
    </location>
</feature>
<dbReference type="InterPro" id="IPR005859">
    <property type="entry name" value="CysK"/>
</dbReference>
<evidence type="ECO:0000256" key="3">
    <source>
        <dbReference type="ARBA" id="ARBA00007103"/>
    </source>
</evidence>
<dbReference type="Gene3D" id="3.40.50.1100">
    <property type="match status" value="2"/>
</dbReference>
<dbReference type="FunFam" id="3.40.50.1100:FF:000118">
    <property type="entry name" value="Related to CYS4-cystathionine beta-synthase"/>
    <property type="match status" value="1"/>
</dbReference>
<feature type="binding site" evidence="11">
    <location>
        <position position="284"/>
    </location>
    <ligand>
        <name>pyridoxal 5'-phosphate</name>
        <dbReference type="ChEBI" id="CHEBI:597326"/>
    </ligand>
</feature>
<dbReference type="EMBL" id="OMOF01000033">
    <property type="protein sequence ID" value="SPF34141.1"/>
    <property type="molecule type" value="Genomic_DNA"/>
</dbReference>
<dbReference type="InterPro" id="IPR036052">
    <property type="entry name" value="TrpB-like_PALP_sf"/>
</dbReference>
<dbReference type="InterPro" id="IPR001216">
    <property type="entry name" value="P-phosphate_BS"/>
</dbReference>
<keyword evidence="7 13" id="KW-0808">Transferase</keyword>
<keyword evidence="9 13" id="KW-0198">Cysteine biosynthesis</keyword>
<dbReference type="Pfam" id="PF00291">
    <property type="entry name" value="PALP"/>
    <property type="match status" value="1"/>
</dbReference>
<feature type="binding site" evidence="11">
    <location>
        <begin position="196"/>
        <end position="200"/>
    </location>
    <ligand>
        <name>pyridoxal 5'-phosphate</name>
        <dbReference type="ChEBI" id="CHEBI:597326"/>
    </ligand>
</feature>
<comment type="catalytic activity">
    <reaction evidence="10 13">
        <text>O-acetyl-L-serine + hydrogen sulfide = L-cysteine + acetate</text>
        <dbReference type="Rhea" id="RHEA:14829"/>
        <dbReference type="ChEBI" id="CHEBI:29919"/>
        <dbReference type="ChEBI" id="CHEBI:30089"/>
        <dbReference type="ChEBI" id="CHEBI:35235"/>
        <dbReference type="ChEBI" id="CHEBI:58340"/>
        <dbReference type="EC" id="2.5.1.47"/>
    </reaction>
</comment>
<comment type="similarity">
    <text evidence="3 13">Belongs to the cysteine synthase/cystathionine beta-synthase family.</text>
</comment>
<dbReference type="AlphaFoldDB" id="A0A2U3K3A3"/>
<dbReference type="CDD" id="cd01561">
    <property type="entry name" value="CBS_like"/>
    <property type="match status" value="1"/>
</dbReference>
<keyword evidence="15" id="KW-0378">Hydrolase</keyword>
<reference evidence="16" key="1">
    <citation type="submission" date="2018-02" db="EMBL/GenBank/DDBJ databases">
        <authorList>
            <person name="Hausmann B."/>
        </authorList>
    </citation>
    <scope>NUCLEOTIDE SEQUENCE [LARGE SCALE GENOMIC DNA]</scope>
    <source>
        <strain evidence="16">Peat soil MAG SbF1</strain>
    </source>
</reference>
<organism evidence="15 16">
    <name type="scientific">Candidatus Desulfosporosinus infrequens</name>
    <dbReference type="NCBI Taxonomy" id="2043169"/>
    <lineage>
        <taxon>Bacteria</taxon>
        <taxon>Bacillati</taxon>
        <taxon>Bacillota</taxon>
        <taxon>Clostridia</taxon>
        <taxon>Eubacteriales</taxon>
        <taxon>Desulfitobacteriaceae</taxon>
        <taxon>Desulfosporosinus</taxon>
    </lineage>
</organism>
<evidence type="ECO:0000256" key="2">
    <source>
        <dbReference type="ARBA" id="ARBA00004962"/>
    </source>
</evidence>
<dbReference type="EC" id="2.5.1.47" evidence="4 13"/>
<evidence type="ECO:0000256" key="12">
    <source>
        <dbReference type="PIRSR" id="PIRSR605856-51"/>
    </source>
</evidence>
<evidence type="ECO:0000256" key="13">
    <source>
        <dbReference type="RuleBase" id="RU003985"/>
    </source>
</evidence>
<evidence type="ECO:0000256" key="8">
    <source>
        <dbReference type="ARBA" id="ARBA00022898"/>
    </source>
</evidence>
<evidence type="ECO:0000256" key="7">
    <source>
        <dbReference type="ARBA" id="ARBA00022679"/>
    </source>
</evidence>
<evidence type="ECO:0000313" key="16">
    <source>
        <dbReference type="Proteomes" id="UP000238916"/>
    </source>
</evidence>
<dbReference type="PROSITE" id="PS00901">
    <property type="entry name" value="CYS_SYNTHASE"/>
    <property type="match status" value="1"/>
</dbReference>
<evidence type="ECO:0000256" key="1">
    <source>
        <dbReference type="ARBA" id="ARBA00001933"/>
    </source>
</evidence>
<evidence type="ECO:0000256" key="4">
    <source>
        <dbReference type="ARBA" id="ARBA00012681"/>
    </source>
</evidence>
<gene>
    <name evidence="15" type="primary">cysK</name>
    <name evidence="15" type="ORF">SBF1_1280010</name>
</gene>
<evidence type="ECO:0000256" key="5">
    <source>
        <dbReference type="ARBA" id="ARBA00019371"/>
    </source>
</evidence>
<name>A0A2U3K3A3_9FIRM</name>
<feature type="modified residue" description="N6-(pyridoxal phosphate)lysine" evidence="12">
    <location>
        <position position="63"/>
    </location>
</feature>
<keyword evidence="8 11" id="KW-0663">Pyridoxal phosphate</keyword>
<dbReference type="InterPro" id="IPR005856">
    <property type="entry name" value="Cys_synth"/>
</dbReference>
<dbReference type="FunFam" id="3.40.50.1100:FF:000003">
    <property type="entry name" value="Cystathionine beta-synthase"/>
    <property type="match status" value="1"/>
</dbReference>
<dbReference type="NCBIfam" id="TIGR01136">
    <property type="entry name" value="cysKM"/>
    <property type="match status" value="1"/>
</dbReference>
<comment type="cofactor">
    <cofactor evidence="1 11 13">
        <name>pyridoxal 5'-phosphate</name>
        <dbReference type="ChEBI" id="CHEBI:597326"/>
    </cofactor>
</comment>
<protein>
    <recommendedName>
        <fullName evidence="5 13">Cysteine synthase</fullName>
        <ecNumber evidence="4 13">2.5.1.47</ecNumber>
    </recommendedName>
</protein>
<keyword evidence="6 13" id="KW-0028">Amino-acid biosynthesis</keyword>
<evidence type="ECO:0000256" key="10">
    <source>
        <dbReference type="ARBA" id="ARBA00047931"/>
    </source>
</evidence>
<evidence type="ECO:0000259" key="14">
    <source>
        <dbReference type="Pfam" id="PF00291"/>
    </source>
</evidence>
<evidence type="ECO:0000313" key="15">
    <source>
        <dbReference type="EMBL" id="SPF34141.1"/>
    </source>
</evidence>
<dbReference type="UniPathway" id="UPA00136">
    <property type="reaction ID" value="UER00200"/>
</dbReference>
<dbReference type="GO" id="GO:0016787">
    <property type="term" value="F:hydrolase activity"/>
    <property type="evidence" value="ECO:0007669"/>
    <property type="project" value="UniProtKB-KW"/>
</dbReference>
<dbReference type="GO" id="GO:0006535">
    <property type="term" value="P:cysteine biosynthetic process from serine"/>
    <property type="evidence" value="ECO:0007669"/>
    <property type="project" value="UniProtKB-UniRule"/>
</dbReference>
<dbReference type="NCBIfam" id="TIGR01139">
    <property type="entry name" value="cysK"/>
    <property type="match status" value="1"/>
</dbReference>
<sequence>MTAHYYFYYIKSIRIGVVIMKTVDSITDLIGQTPLIRLQRVVKPGMANLYVKVEYFNPGGSVKDRIAMGMIRDAEERGALQPGGTIIEPTSGNTGIGLAMIAAARGYRLIVVLPDSMSVERRMLMAAYGAEFVLTPGAEGMKGAIEEAKRLLRKNPAYFMPQQFENPANPETHRRSTALELLDQLSDIDAFVAGIGTGGTITGVGEILKARLPAIKIIGVEPASSPVISGGKPGPHEIQGIGAGFVPTVLNQTIMDQLIQVSNEDAFEITRRLAREEGLLVGISSGAAVSAALRVAVSLGEGKNVVAIAPDTGERYLSTELFTSQS</sequence>
<evidence type="ECO:0000256" key="9">
    <source>
        <dbReference type="ARBA" id="ARBA00023192"/>
    </source>
</evidence>